<feature type="non-terminal residue" evidence="2">
    <location>
        <position position="73"/>
    </location>
</feature>
<feature type="non-terminal residue" evidence="2">
    <location>
        <position position="1"/>
    </location>
</feature>
<dbReference type="Gene3D" id="3.40.50.720">
    <property type="entry name" value="NAD(P)-binding Rossmann-like Domain"/>
    <property type="match status" value="1"/>
</dbReference>
<dbReference type="EMBL" id="UINC01174372">
    <property type="protein sequence ID" value="SVD80461.1"/>
    <property type="molecule type" value="Genomic_DNA"/>
</dbReference>
<dbReference type="InterPro" id="IPR050259">
    <property type="entry name" value="SDR"/>
</dbReference>
<dbReference type="PANTHER" id="PTHR42879">
    <property type="entry name" value="3-OXOACYL-(ACYL-CARRIER-PROTEIN) REDUCTASE"/>
    <property type="match status" value="1"/>
</dbReference>
<proteinExistence type="inferred from homology"/>
<sequence>VKDLKNRVAIVTGSSSGVGAATSRLLASFGCHVVINYNTNEKGANAVAGDCTAQGAEAIVIKGNVAEDNDCVA</sequence>
<dbReference type="Pfam" id="PF00106">
    <property type="entry name" value="adh_short"/>
    <property type="match status" value="1"/>
</dbReference>
<dbReference type="InterPro" id="IPR036291">
    <property type="entry name" value="NAD(P)-bd_dom_sf"/>
</dbReference>
<dbReference type="AlphaFoldDB" id="A0A382YC70"/>
<comment type="similarity">
    <text evidence="1">Belongs to the short-chain dehydrogenases/reductases (SDR) family.</text>
</comment>
<evidence type="ECO:0000313" key="2">
    <source>
        <dbReference type="EMBL" id="SVD80461.1"/>
    </source>
</evidence>
<reference evidence="2" key="1">
    <citation type="submission" date="2018-05" db="EMBL/GenBank/DDBJ databases">
        <authorList>
            <person name="Lanie J.A."/>
            <person name="Ng W.-L."/>
            <person name="Kazmierczak K.M."/>
            <person name="Andrzejewski T.M."/>
            <person name="Davidsen T.M."/>
            <person name="Wayne K.J."/>
            <person name="Tettelin H."/>
            <person name="Glass J.I."/>
            <person name="Rusch D."/>
            <person name="Podicherti R."/>
            <person name="Tsui H.-C.T."/>
            <person name="Winkler M.E."/>
        </authorList>
    </citation>
    <scope>NUCLEOTIDE SEQUENCE</scope>
</reference>
<name>A0A382YC70_9ZZZZ</name>
<dbReference type="PANTHER" id="PTHR42879:SF2">
    <property type="entry name" value="3-OXOACYL-[ACYL-CARRIER-PROTEIN] REDUCTASE FABG"/>
    <property type="match status" value="1"/>
</dbReference>
<evidence type="ECO:0000256" key="1">
    <source>
        <dbReference type="ARBA" id="ARBA00006484"/>
    </source>
</evidence>
<gene>
    <name evidence="2" type="ORF">METZ01_LOCUS433315</name>
</gene>
<dbReference type="InterPro" id="IPR002347">
    <property type="entry name" value="SDR_fam"/>
</dbReference>
<accession>A0A382YC70</accession>
<dbReference type="SUPFAM" id="SSF51735">
    <property type="entry name" value="NAD(P)-binding Rossmann-fold domains"/>
    <property type="match status" value="1"/>
</dbReference>
<protein>
    <submittedName>
        <fullName evidence="2">Uncharacterized protein</fullName>
    </submittedName>
</protein>
<organism evidence="2">
    <name type="scientific">marine metagenome</name>
    <dbReference type="NCBI Taxonomy" id="408172"/>
    <lineage>
        <taxon>unclassified sequences</taxon>
        <taxon>metagenomes</taxon>
        <taxon>ecological metagenomes</taxon>
    </lineage>
</organism>